<dbReference type="AlphaFoldDB" id="A0A9N9Y082"/>
<dbReference type="Proteomes" id="UP000754883">
    <property type="component" value="Unassembled WGS sequence"/>
</dbReference>
<proteinExistence type="predicted"/>
<comment type="caution">
    <text evidence="1">The sequence shown here is derived from an EMBL/GenBank/DDBJ whole genome shotgun (WGS) entry which is preliminary data.</text>
</comment>
<sequence length="139" mass="15350">MTHALTIPKLIEKAANLRCTALWGGKVESILEAVSSSFKQGLNPDSMRYKLQCSFVRGLIKLGAKPLESGEFSGGLDVYEEKCFGFVFGCDPASKKIPAYEGVMQEGEIPLWTLDGVPLLCLPKSCFPKRRIWEYSPST</sequence>
<evidence type="ECO:0000313" key="1">
    <source>
        <dbReference type="EMBL" id="CAG9983540.1"/>
    </source>
</evidence>
<keyword evidence="2" id="KW-1185">Reference proteome</keyword>
<evidence type="ECO:0000313" key="2">
    <source>
        <dbReference type="Proteomes" id="UP000754883"/>
    </source>
</evidence>
<reference evidence="1" key="1">
    <citation type="submission" date="2021-10" db="EMBL/GenBank/DDBJ databases">
        <authorList>
            <person name="Piombo E."/>
        </authorList>
    </citation>
    <scope>NUCLEOTIDE SEQUENCE</scope>
</reference>
<protein>
    <submittedName>
        <fullName evidence="1">Uncharacterized protein</fullName>
    </submittedName>
</protein>
<accession>A0A9N9Y082</accession>
<gene>
    <name evidence="1" type="ORF">CBYS24578_00015823</name>
</gene>
<name>A0A9N9Y082_9HYPO</name>
<dbReference type="EMBL" id="CABFNO020001364">
    <property type="protein sequence ID" value="CAG9983540.1"/>
    <property type="molecule type" value="Genomic_DNA"/>
</dbReference>
<organism evidence="1 2">
    <name type="scientific">Clonostachys byssicola</name>
    <dbReference type="NCBI Taxonomy" id="160290"/>
    <lineage>
        <taxon>Eukaryota</taxon>
        <taxon>Fungi</taxon>
        <taxon>Dikarya</taxon>
        <taxon>Ascomycota</taxon>
        <taxon>Pezizomycotina</taxon>
        <taxon>Sordariomycetes</taxon>
        <taxon>Hypocreomycetidae</taxon>
        <taxon>Hypocreales</taxon>
        <taxon>Bionectriaceae</taxon>
        <taxon>Clonostachys</taxon>
    </lineage>
</organism>